<feature type="domain" description="SH3" evidence="2">
    <location>
        <begin position="7"/>
        <end position="64"/>
    </location>
</feature>
<sequence length="120" mass="13942">MTRKNDVVIKNHRTKYPNPITLVEGQRVRMGELYDGPENWHNWRYCYTVDEQLQGWVPEQIIEKDGEIGILTAAYTAKELNVDAGDRVIFLHELNGWSWCELESTGECGWIPNECLSTEQ</sequence>
<reference evidence="3 4" key="1">
    <citation type="submission" date="2018-03" db="EMBL/GenBank/DDBJ databases">
        <title>Brevisbacillus phylogenomics.</title>
        <authorList>
            <person name="Dunlap C."/>
        </authorList>
    </citation>
    <scope>NUCLEOTIDE SEQUENCE [LARGE SCALE GENOMIC DNA]</scope>
    <source>
        <strain evidence="3 4">NRRL NRS-1210</strain>
    </source>
</reference>
<dbReference type="InterPro" id="IPR036028">
    <property type="entry name" value="SH3-like_dom_sf"/>
</dbReference>
<dbReference type="Gene3D" id="2.30.30.40">
    <property type="entry name" value="SH3 Domains"/>
    <property type="match status" value="1"/>
</dbReference>
<evidence type="ECO:0000313" key="4">
    <source>
        <dbReference type="Proteomes" id="UP000240419"/>
    </source>
</evidence>
<gene>
    <name evidence="3" type="ORF">C7R93_21835</name>
</gene>
<dbReference type="RefSeq" id="WP_106840792.1">
    <property type="nucleotide sequence ID" value="NZ_JARMEZ010000024.1"/>
</dbReference>
<dbReference type="PIRSF" id="PIRSF034961">
    <property type="entry name" value="UCP034961_SH3_2"/>
    <property type="match status" value="1"/>
</dbReference>
<dbReference type="AlphaFoldDB" id="A0A2P7UWE5"/>
<keyword evidence="1" id="KW-0728">SH3 domain</keyword>
<dbReference type="InterPro" id="IPR014593">
    <property type="entry name" value="UCP034961_SH3_2"/>
</dbReference>
<dbReference type="Proteomes" id="UP000240419">
    <property type="component" value="Unassembled WGS sequence"/>
</dbReference>
<evidence type="ECO:0000259" key="2">
    <source>
        <dbReference type="Pfam" id="PF07653"/>
    </source>
</evidence>
<name>A0A2P7UWE5_9BACL</name>
<proteinExistence type="predicted"/>
<dbReference type="SUPFAM" id="SSF50044">
    <property type="entry name" value="SH3-domain"/>
    <property type="match status" value="2"/>
</dbReference>
<protein>
    <recommendedName>
        <fullName evidence="2">SH3 domain-containing protein</fullName>
    </recommendedName>
</protein>
<accession>A0A2P7UWE5</accession>
<dbReference type="InterPro" id="IPR001452">
    <property type="entry name" value="SH3_domain"/>
</dbReference>
<dbReference type="Pfam" id="PF07653">
    <property type="entry name" value="SH3_2"/>
    <property type="match status" value="1"/>
</dbReference>
<organism evidence="3 4">
    <name type="scientific">Brevibacillus fortis</name>
    <dbReference type="NCBI Taxonomy" id="2126352"/>
    <lineage>
        <taxon>Bacteria</taxon>
        <taxon>Bacillati</taxon>
        <taxon>Bacillota</taxon>
        <taxon>Bacilli</taxon>
        <taxon>Bacillales</taxon>
        <taxon>Paenibacillaceae</taxon>
        <taxon>Brevibacillus</taxon>
    </lineage>
</organism>
<comment type="caution">
    <text evidence="3">The sequence shown here is derived from an EMBL/GenBank/DDBJ whole genome shotgun (WGS) entry which is preliminary data.</text>
</comment>
<dbReference type="EMBL" id="PXZM01000036">
    <property type="protein sequence ID" value="PSJ91274.1"/>
    <property type="molecule type" value="Genomic_DNA"/>
</dbReference>
<dbReference type="OrthoDB" id="1030757at2"/>
<evidence type="ECO:0000313" key="3">
    <source>
        <dbReference type="EMBL" id="PSJ91274.1"/>
    </source>
</evidence>
<keyword evidence="4" id="KW-1185">Reference proteome</keyword>
<evidence type="ECO:0000256" key="1">
    <source>
        <dbReference type="ARBA" id="ARBA00022443"/>
    </source>
</evidence>